<dbReference type="AlphaFoldDB" id="A0A420E0E0"/>
<dbReference type="Proteomes" id="UP000285780">
    <property type="component" value="Unassembled WGS sequence"/>
</dbReference>
<feature type="signal peptide" evidence="1">
    <location>
        <begin position="1"/>
        <end position="25"/>
    </location>
</feature>
<proteinExistence type="predicted"/>
<evidence type="ECO:0000256" key="1">
    <source>
        <dbReference type="SAM" id="SignalP"/>
    </source>
</evidence>
<gene>
    <name evidence="2" type="ORF">C8N26_1960</name>
</gene>
<reference evidence="2 3" key="1">
    <citation type="submission" date="2018-09" db="EMBL/GenBank/DDBJ databases">
        <title>Genomic Encyclopedia of Archaeal and Bacterial Type Strains, Phase II (KMG-II): from individual species to whole genera.</title>
        <authorList>
            <person name="Goeker M."/>
        </authorList>
    </citation>
    <scope>NUCLEOTIDE SEQUENCE [LARGE SCALE GENOMIC DNA]</scope>
    <source>
        <strain evidence="2 3">DSM 16505</strain>
    </source>
</reference>
<keyword evidence="1" id="KW-0732">Signal</keyword>
<protein>
    <submittedName>
        <fullName evidence="2">Uncharacterized protein</fullName>
    </submittedName>
</protein>
<accession>A0A420E0E0</accession>
<feature type="chain" id="PRO_5019425319" evidence="1">
    <location>
        <begin position="26"/>
        <end position="229"/>
    </location>
</feature>
<evidence type="ECO:0000313" key="3">
    <source>
        <dbReference type="Proteomes" id="UP000285780"/>
    </source>
</evidence>
<dbReference type="RefSeq" id="WP_120187101.1">
    <property type="nucleotide sequence ID" value="NZ_RAQM01000009.1"/>
</dbReference>
<dbReference type="EMBL" id="RAQM01000009">
    <property type="protein sequence ID" value="RKF03571.1"/>
    <property type="molecule type" value="Genomic_DNA"/>
</dbReference>
<organism evidence="2 3">
    <name type="scientific">Tenacibaculum lutimaris</name>
    <dbReference type="NCBI Taxonomy" id="285258"/>
    <lineage>
        <taxon>Bacteria</taxon>
        <taxon>Pseudomonadati</taxon>
        <taxon>Bacteroidota</taxon>
        <taxon>Flavobacteriia</taxon>
        <taxon>Flavobacteriales</taxon>
        <taxon>Flavobacteriaceae</taxon>
        <taxon>Tenacibaculum</taxon>
    </lineage>
</organism>
<sequence length="229" mass="23853">MKTITNKLKVALVAVGFLAVGTVSAQSTSDVAKGATAVRLIDNKGTIKYLQSNNGITQIVNTTNDKTTTTWQLGGTLNTATTIGLDGNTFTIDGNTFTLLGTDAENGPAAIADATDTTDGIENTGFTVLVRDEATGVVRKTLASNIFQVTAGRDEFPIANDGDVTVTANGLAAGTSINNVSVYRNGAKLRAGIDYTITADNTITLDTSAPAPNDWTTYAGDIIEIQWVN</sequence>
<comment type="caution">
    <text evidence="2">The sequence shown here is derived from an EMBL/GenBank/DDBJ whole genome shotgun (WGS) entry which is preliminary data.</text>
</comment>
<evidence type="ECO:0000313" key="2">
    <source>
        <dbReference type="EMBL" id="RKF03571.1"/>
    </source>
</evidence>
<keyword evidence="3" id="KW-1185">Reference proteome</keyword>
<name>A0A420E0E0_9FLAO</name>